<gene>
    <name evidence="5" type="ORF">C7B77_25155</name>
</gene>
<evidence type="ECO:0000313" key="5">
    <source>
        <dbReference type="EMBL" id="PSB45548.1"/>
    </source>
</evidence>
<dbReference type="Proteomes" id="UP000238937">
    <property type="component" value="Unassembled WGS sequence"/>
</dbReference>
<comment type="caution">
    <text evidence="5">The sequence shown here is derived from an EMBL/GenBank/DDBJ whole genome shotgun (WGS) entry which is preliminary data.</text>
</comment>
<feature type="domain" description="NADP-dependent oxidoreductase" evidence="4">
    <location>
        <begin position="16"/>
        <end position="317"/>
    </location>
</feature>
<evidence type="ECO:0000256" key="2">
    <source>
        <dbReference type="ARBA" id="ARBA00022857"/>
    </source>
</evidence>
<dbReference type="RefSeq" id="WP_106311401.1">
    <property type="nucleotide sequence ID" value="NZ_PVWO01000497.1"/>
</dbReference>
<dbReference type="CDD" id="cd19143">
    <property type="entry name" value="AKR_AKR6C1_2"/>
    <property type="match status" value="1"/>
</dbReference>
<keyword evidence="2" id="KW-0521">NADP</keyword>
<evidence type="ECO:0000259" key="4">
    <source>
        <dbReference type="Pfam" id="PF00248"/>
    </source>
</evidence>
<dbReference type="GO" id="GO:0016491">
    <property type="term" value="F:oxidoreductase activity"/>
    <property type="evidence" value="ECO:0007669"/>
    <property type="project" value="UniProtKB-KW"/>
</dbReference>
<protein>
    <submittedName>
        <fullName evidence="5">Aldo/keto reductase</fullName>
    </submittedName>
</protein>
<dbReference type="Pfam" id="PF00248">
    <property type="entry name" value="Aldo_ket_red"/>
    <property type="match status" value="1"/>
</dbReference>
<organism evidence="5 6">
    <name type="scientific">Chamaesiphon polymorphus CCALA 037</name>
    <dbReference type="NCBI Taxonomy" id="2107692"/>
    <lineage>
        <taxon>Bacteria</taxon>
        <taxon>Bacillati</taxon>
        <taxon>Cyanobacteriota</taxon>
        <taxon>Cyanophyceae</taxon>
        <taxon>Gomontiellales</taxon>
        <taxon>Chamaesiphonaceae</taxon>
        <taxon>Chamaesiphon</taxon>
    </lineage>
</organism>
<dbReference type="InterPro" id="IPR023210">
    <property type="entry name" value="NADP_OxRdtase_dom"/>
</dbReference>
<keyword evidence="6" id="KW-1185">Reference proteome</keyword>
<dbReference type="EMBL" id="PVWO01000497">
    <property type="protein sequence ID" value="PSB45548.1"/>
    <property type="molecule type" value="Genomic_DNA"/>
</dbReference>
<dbReference type="SUPFAM" id="SSF51430">
    <property type="entry name" value="NAD(P)-linked oxidoreductase"/>
    <property type="match status" value="1"/>
</dbReference>
<evidence type="ECO:0000256" key="3">
    <source>
        <dbReference type="ARBA" id="ARBA00023002"/>
    </source>
</evidence>
<keyword evidence="3" id="KW-0560">Oxidoreductase</keyword>
<evidence type="ECO:0000313" key="6">
    <source>
        <dbReference type="Proteomes" id="UP000238937"/>
    </source>
</evidence>
<dbReference type="PANTHER" id="PTHR43150">
    <property type="entry name" value="HYPERKINETIC, ISOFORM M"/>
    <property type="match status" value="1"/>
</dbReference>
<dbReference type="AlphaFoldDB" id="A0A2T1FKS9"/>
<accession>A0A2T1FKS9</accession>
<dbReference type="PRINTS" id="PR01577">
    <property type="entry name" value="KCNABCHANNEL"/>
</dbReference>
<dbReference type="InterPro" id="IPR036812">
    <property type="entry name" value="NAD(P)_OxRdtase_dom_sf"/>
</dbReference>
<reference evidence="5 6" key="1">
    <citation type="submission" date="2018-03" db="EMBL/GenBank/DDBJ databases">
        <title>The ancient ancestry and fast evolution of plastids.</title>
        <authorList>
            <person name="Moore K.R."/>
            <person name="Magnabosco C."/>
            <person name="Momper L."/>
            <person name="Gold D.A."/>
            <person name="Bosak T."/>
            <person name="Fournier G.P."/>
        </authorList>
    </citation>
    <scope>NUCLEOTIDE SEQUENCE [LARGE SCALE GENOMIC DNA]</scope>
    <source>
        <strain evidence="5 6">CCALA 037</strain>
    </source>
</reference>
<evidence type="ECO:0000256" key="1">
    <source>
        <dbReference type="ARBA" id="ARBA00006515"/>
    </source>
</evidence>
<dbReference type="OrthoDB" id="9809990at2"/>
<dbReference type="InterPro" id="IPR005399">
    <property type="entry name" value="K_chnl_volt-dep_bsu_KCNAB-rel"/>
</dbReference>
<proteinExistence type="inferred from homology"/>
<name>A0A2T1FKS9_9CYAN</name>
<dbReference type="Gene3D" id="3.20.20.100">
    <property type="entry name" value="NADP-dependent oxidoreductase domain"/>
    <property type="match status" value="1"/>
</dbReference>
<comment type="similarity">
    <text evidence="1">Belongs to the shaker potassium channel beta subunit family.</text>
</comment>
<sequence length="327" mass="36512">MKYRRLGRSGLQVSELSLGSWVTYGNQVDEDIAIETLSVAKDAGVNFFDNAEVYAGGKSETLMGNAIKKLGWDRADYVISTKFYWGLAQGPNRKNTLNRKYLRQAIEGSLQRLQMDYVDLVFCHRPDPNTPIEETVWAMHDTIQRGQALYWGTSEWSAAEIVSAWQIAERHHLHKPVMEQPQYNLFHRDRVETEYARLYEDLGLGLTTWSPLASGVLTGKYANGIPAGSRSTLPGYEWLQKLVTNPDWIAATERLRSISDKLDCTLSQLAIAWCASNPHVSTVITGASNKTQVIENMKAIDIIPQLDATLLHQIDAAVGTLSVPTSA</sequence>
<dbReference type="PANTHER" id="PTHR43150:SF2">
    <property type="entry name" value="HYPERKINETIC, ISOFORM M"/>
    <property type="match status" value="1"/>
</dbReference>